<proteinExistence type="predicted"/>
<organism evidence="2 3">
    <name type="scientific">Rhodococcus antarcticus</name>
    <dbReference type="NCBI Taxonomy" id="2987751"/>
    <lineage>
        <taxon>Bacteria</taxon>
        <taxon>Bacillati</taxon>
        <taxon>Actinomycetota</taxon>
        <taxon>Actinomycetes</taxon>
        <taxon>Mycobacteriales</taxon>
        <taxon>Nocardiaceae</taxon>
        <taxon>Rhodococcus</taxon>
    </lineage>
</organism>
<name>A0ABY6P3P6_9NOCA</name>
<dbReference type="EMBL" id="CP110615">
    <property type="protein sequence ID" value="UZJ26148.1"/>
    <property type="molecule type" value="Genomic_DNA"/>
</dbReference>
<feature type="transmembrane region" description="Helical" evidence="1">
    <location>
        <begin position="162"/>
        <end position="182"/>
    </location>
</feature>
<dbReference type="Proteomes" id="UP001164965">
    <property type="component" value="Chromosome"/>
</dbReference>
<reference evidence="2" key="1">
    <citation type="submission" date="2022-10" db="EMBL/GenBank/DDBJ databases">
        <title>Rhodococcus sp.75.</title>
        <authorList>
            <person name="Sun M."/>
        </authorList>
    </citation>
    <scope>NUCLEOTIDE SEQUENCE</scope>
    <source>
        <strain evidence="2">75</strain>
    </source>
</reference>
<evidence type="ECO:0000313" key="2">
    <source>
        <dbReference type="EMBL" id="UZJ26148.1"/>
    </source>
</evidence>
<evidence type="ECO:0000256" key="1">
    <source>
        <dbReference type="SAM" id="Phobius"/>
    </source>
</evidence>
<evidence type="ECO:0000313" key="3">
    <source>
        <dbReference type="Proteomes" id="UP001164965"/>
    </source>
</evidence>
<evidence type="ECO:0008006" key="4">
    <source>
        <dbReference type="Google" id="ProtNLM"/>
    </source>
</evidence>
<gene>
    <name evidence="2" type="ORF">RHODO2019_06970</name>
</gene>
<protein>
    <recommendedName>
        <fullName evidence="4">DNA-directed RNA polymerase specialized sigma24 family protein</fullName>
    </recommendedName>
</protein>
<keyword evidence="1" id="KW-0812">Transmembrane</keyword>
<keyword evidence="1" id="KW-0472">Membrane</keyword>
<accession>A0ABY6P3P6</accession>
<keyword evidence="3" id="KW-1185">Reference proteome</keyword>
<dbReference type="RefSeq" id="WP_265384252.1">
    <property type="nucleotide sequence ID" value="NZ_CP110615.1"/>
</dbReference>
<sequence>MQRQAAGTQVSTHGTRLWTLARALTPHDRQARAAVLAVLAVATRNPRRVSRSDPEGWLLAVLARVTAPPSPVVVAVGAEARGLDELGAPERDVAVLCLLGGLDVARAARVLGRSRTAVARQHRVAGAARLPVVPAPEPLPAGLLDGPVPPPPRVRAPRQLRLGALVGVAALLVAVAAATGSIDRTRGPGPGDRSTPLRSSVAAALGQAALALSAADRQVASRAGFTDSGDLVLDQHLARCAAAVVDTGAGSLFPPVSTWSARRTEVDTAGLVSTVNGAFVCVTGPARVWVSATRGVDAGGVELLAAGPDLFAVRNPDRAAIEVRSGRDGSGVSIASTNAAIVVVPYRVGATAANLRLTVTRDGVDTYDGPLPDPGFTAVRRSDTALPAPDLPGPGDPLLARCLAEHPDVPEPDAWRTATALRLDDPARTLEVVGAPGAVLLCTGADEPPGRTTVLVAPVADPPSARSLDPVPLPGSATVVDGSSTVVLAVDPRATRLEVSGSPVPVRCVVRAGHGVCVAPGRGAGDTPVTGLATAYDSSDAVVAGPTQLP</sequence>
<keyword evidence="1" id="KW-1133">Transmembrane helix</keyword>